<sequence>MTTMRGTRGSRGTALRFGGLAGALLLATTSLTPAWSEELHTSVFNDVSPADIIMMSVYLPPLLARDGSRAVIQSSGDGVAWWDGGTPVPFGLPGRESDTVTPVALSDDGDTLVGMVGSGPTQSRFRFDGTTLTLLETFATPSTNYLDAIAAASGDANVIVGRAYNSAEALAAQNVPVYWDSTGAIHALDAGIWTYGEANLVSGNGEVIYGRLGAPTTELARWQTDSGALQTLTKAAFLSDTGNTASDLWASATNYDGSRLTGYFVGEGSRPFLWSDTDGFRDLGMLDGFDSGFGALMSRSGDVVAGYMQTGDFGVITSTHAFRWTDADGLVDISIDRAERTGSYQDLMGGMSDDGTVIVGTSLQTADLYPEMTTAPRSAFRWSLEDGWQTMADYFTGKGIDVTGMSFLSAGGLFGTPSGISADGNVMVGNGSYDDGVNNPVFIFWLSRCGDGDECGVTTVDGVYRSVESVGASGETANLHVDDLFDTVSHALAGPVGKNGSAYAYGSFDTDPMAGGGVGLDFRLSDTVTAGFLVDQSVLDTDLAYDGWSSFDATSVVAKIAGRPAAGFVWEAGLAAAWLDGDVKRGYLNGVDPVTSRGDTSGYTLGASATLGWRFALPAPATSLTPYATYTVMQSDFDGWTETNGPFPAVISGFTTTTQLIRAGLELEHRFAAGPTARLGLAGVHRETDGDTIAFDLPGLFGGTVEGDVGAANWLETSVAFDVPFGASVSGLAKVTGRLPDEGDASVAGHIGLKIAY</sequence>
<keyword evidence="3" id="KW-1185">Reference proteome</keyword>
<reference evidence="2 3" key="1">
    <citation type="submission" date="2020-08" db="EMBL/GenBank/DDBJ databases">
        <title>Genomic Encyclopedia of Type Strains, Phase IV (KMG-IV): sequencing the most valuable type-strain genomes for metagenomic binning, comparative biology and taxonomic classification.</title>
        <authorList>
            <person name="Goeker M."/>
        </authorList>
    </citation>
    <scope>NUCLEOTIDE SEQUENCE [LARGE SCALE GENOMIC DNA]</scope>
    <source>
        <strain evidence="2 3">DSM 16268</strain>
    </source>
</reference>
<dbReference type="SUPFAM" id="SSF103515">
    <property type="entry name" value="Autotransporter"/>
    <property type="match status" value="1"/>
</dbReference>
<dbReference type="Proteomes" id="UP000523821">
    <property type="component" value="Unassembled WGS sequence"/>
</dbReference>
<feature type="domain" description="Autotransporter" evidence="1">
    <location>
        <begin position="463"/>
        <end position="757"/>
    </location>
</feature>
<dbReference type="Gene3D" id="2.40.128.130">
    <property type="entry name" value="Autotransporter beta-domain"/>
    <property type="match status" value="1"/>
</dbReference>
<gene>
    <name evidence="2" type="ORF">GGQ63_001920</name>
</gene>
<dbReference type="AlphaFoldDB" id="A0A7W9FLI0"/>
<organism evidence="2 3">
    <name type="scientific">Prosthecomicrobium pneumaticum</name>
    <dbReference type="NCBI Taxonomy" id="81895"/>
    <lineage>
        <taxon>Bacteria</taxon>
        <taxon>Pseudomonadati</taxon>
        <taxon>Pseudomonadota</taxon>
        <taxon>Alphaproteobacteria</taxon>
        <taxon>Hyphomicrobiales</taxon>
        <taxon>Kaistiaceae</taxon>
        <taxon>Prosthecomicrobium</taxon>
    </lineage>
</organism>
<dbReference type="SMART" id="SM00869">
    <property type="entry name" value="Autotransporter"/>
    <property type="match status" value="1"/>
</dbReference>
<dbReference type="Pfam" id="PF03797">
    <property type="entry name" value="Autotransporter"/>
    <property type="match status" value="1"/>
</dbReference>
<comment type="caution">
    <text evidence="2">The sequence shown here is derived from an EMBL/GenBank/DDBJ whole genome shotgun (WGS) entry which is preliminary data.</text>
</comment>
<evidence type="ECO:0000313" key="2">
    <source>
        <dbReference type="EMBL" id="MBB5752866.1"/>
    </source>
</evidence>
<name>A0A7W9FLI0_9HYPH</name>
<accession>A0A7W9FLI0</accession>
<proteinExistence type="predicted"/>
<dbReference type="InterPro" id="IPR005546">
    <property type="entry name" value="Autotransporte_beta"/>
</dbReference>
<dbReference type="RefSeq" id="WP_183855057.1">
    <property type="nucleotide sequence ID" value="NZ_JACHOO010000003.1"/>
</dbReference>
<dbReference type="PROSITE" id="PS51208">
    <property type="entry name" value="AUTOTRANSPORTER"/>
    <property type="match status" value="1"/>
</dbReference>
<dbReference type="EMBL" id="JACHOO010000003">
    <property type="protein sequence ID" value="MBB5752866.1"/>
    <property type="molecule type" value="Genomic_DNA"/>
</dbReference>
<evidence type="ECO:0000259" key="1">
    <source>
        <dbReference type="PROSITE" id="PS51208"/>
    </source>
</evidence>
<dbReference type="InterPro" id="IPR036709">
    <property type="entry name" value="Autotransporte_beta_dom_sf"/>
</dbReference>
<evidence type="ECO:0000313" key="3">
    <source>
        <dbReference type="Proteomes" id="UP000523821"/>
    </source>
</evidence>
<protein>
    <recommendedName>
        <fullName evidence="1">Autotransporter domain-containing protein</fullName>
    </recommendedName>
</protein>